<dbReference type="PANTHER" id="PTHR43861:SF1">
    <property type="entry name" value="TRANS-ACONITATE 2-METHYLTRANSFERASE"/>
    <property type="match status" value="1"/>
</dbReference>
<name>A0ABR9QKF5_9BACI</name>
<proteinExistence type="predicted"/>
<dbReference type="GO" id="GO:0032259">
    <property type="term" value="P:methylation"/>
    <property type="evidence" value="ECO:0007669"/>
    <property type="project" value="UniProtKB-KW"/>
</dbReference>
<dbReference type="RefSeq" id="WP_193537115.1">
    <property type="nucleotide sequence ID" value="NZ_JADCLJ010000020.1"/>
</dbReference>
<keyword evidence="3" id="KW-1185">Reference proteome</keyword>
<dbReference type="GO" id="GO:0008168">
    <property type="term" value="F:methyltransferase activity"/>
    <property type="evidence" value="ECO:0007669"/>
    <property type="project" value="UniProtKB-KW"/>
</dbReference>
<gene>
    <name evidence="2" type="ORF">IMZ08_12990</name>
</gene>
<reference evidence="2 3" key="1">
    <citation type="submission" date="2020-10" db="EMBL/GenBank/DDBJ databases">
        <title>Bacillus sp. HD4P25, an endophyte from a halophyte.</title>
        <authorList>
            <person name="Sun J.-Q."/>
        </authorList>
    </citation>
    <scope>NUCLEOTIDE SEQUENCE [LARGE SCALE GENOMIC DNA]</scope>
    <source>
        <strain evidence="2 3">YIM 93174</strain>
    </source>
</reference>
<dbReference type="EMBL" id="JADCLJ010000020">
    <property type="protein sequence ID" value="MBE4908978.1"/>
    <property type="molecule type" value="Genomic_DNA"/>
</dbReference>
<feature type="domain" description="Methyltransferase type 11" evidence="1">
    <location>
        <begin position="50"/>
        <end position="141"/>
    </location>
</feature>
<dbReference type="InterPro" id="IPR029063">
    <property type="entry name" value="SAM-dependent_MTases_sf"/>
</dbReference>
<dbReference type="Gene3D" id="3.40.50.150">
    <property type="entry name" value="Vaccinia Virus protein VP39"/>
    <property type="match status" value="1"/>
</dbReference>
<protein>
    <submittedName>
        <fullName evidence="2">Class I SAM-dependent methyltransferase</fullName>
    </submittedName>
</protein>
<dbReference type="SUPFAM" id="SSF53335">
    <property type="entry name" value="S-adenosyl-L-methionine-dependent methyltransferases"/>
    <property type="match status" value="1"/>
</dbReference>
<comment type="caution">
    <text evidence="2">The sequence shown here is derived from an EMBL/GenBank/DDBJ whole genome shotgun (WGS) entry which is preliminary data.</text>
</comment>
<dbReference type="Pfam" id="PF08241">
    <property type="entry name" value="Methyltransf_11"/>
    <property type="match status" value="1"/>
</dbReference>
<keyword evidence="2" id="KW-0808">Transferase</keyword>
<organism evidence="2 3">
    <name type="scientific">Litchfieldia luteola</name>
    <dbReference type="NCBI Taxonomy" id="682179"/>
    <lineage>
        <taxon>Bacteria</taxon>
        <taxon>Bacillati</taxon>
        <taxon>Bacillota</taxon>
        <taxon>Bacilli</taxon>
        <taxon>Bacillales</taxon>
        <taxon>Bacillaceae</taxon>
        <taxon>Litchfieldia</taxon>
    </lineage>
</organism>
<evidence type="ECO:0000259" key="1">
    <source>
        <dbReference type="Pfam" id="PF08241"/>
    </source>
</evidence>
<dbReference type="PANTHER" id="PTHR43861">
    <property type="entry name" value="TRANS-ACONITATE 2-METHYLTRANSFERASE-RELATED"/>
    <property type="match status" value="1"/>
</dbReference>
<evidence type="ECO:0000313" key="2">
    <source>
        <dbReference type="EMBL" id="MBE4908978.1"/>
    </source>
</evidence>
<evidence type="ECO:0000313" key="3">
    <source>
        <dbReference type="Proteomes" id="UP001516662"/>
    </source>
</evidence>
<dbReference type="Proteomes" id="UP001516662">
    <property type="component" value="Unassembled WGS sequence"/>
</dbReference>
<dbReference type="InterPro" id="IPR013216">
    <property type="entry name" value="Methyltransf_11"/>
</dbReference>
<sequence length="210" mass="24288">MSYSQIKTNLKEAYNNKASERDSLEIEQWKVEIRQSFLNRLLEDNKQTLLEIGAGSGRDSMFFQDQGLTVICTDLSSEMVNLCKLKGLEAHEMGFDSITFPDESFDAVWALNCLLHVPKHELEKILVGIKRVLKTDGYFYMGVYGGHSSEGIWENDFYEPKRFFSFYENEELITILKKYFTVFSFEVLGSEIIGGKDLSFQTFVLKKLDY</sequence>
<accession>A0ABR9QKF5</accession>
<keyword evidence="2" id="KW-0489">Methyltransferase</keyword>
<dbReference type="CDD" id="cd02440">
    <property type="entry name" value="AdoMet_MTases"/>
    <property type="match status" value="1"/>
</dbReference>